<accession>A0AAD2JIF7</accession>
<sequence>MGLLQRDDSSSEEIGDQSLPTFVLKLTMDRCKFFPAKPLGILGGSIDETESELLSPGERCLIDIKKGVPSMIERWANDAGNSKATGWVKLVVPVSITCRIVETDTIEKSRNVGASLLKGTELLEVCEPPTYELKLLLDQVKFYPPKLAVMDGTVMEAEESFNQKNNLLNTGEKCWVHLRSRVLALMETLQGAIETNGEKKNSATGWLRFAKSLPVTCSIMVIPGVTERNRKGALMLECQEIIDIQMPNSGKPTILRISERSFQSNQDLPTLAPRPERQRVFAKWLVATYGVEMLSKGSGVLDVAGGKGELSQALFDLGVKKSVILDPNPRCEGEVTYEIIKEPLDGDGSRLTDRTDRVGDLVRSCSMIAGMHPDQATEAIVDTSMRLGVPFAILPCCVMPKLFPNRRQKRHGDPVRSYGTFCQYLLDKAPMGVDFRVDHLYFQGRNKVIYVTEMNPRCQFIEKKRKLEENLGAT</sequence>
<keyword evidence="2" id="KW-1185">Reference proteome</keyword>
<protein>
    <recommendedName>
        <fullName evidence="3">Methyltransferase domain-containing protein</fullName>
    </recommendedName>
</protein>
<reference evidence="1" key="1">
    <citation type="submission" date="2023-08" db="EMBL/GenBank/DDBJ databases">
        <authorList>
            <person name="Audoor S."/>
            <person name="Bilcke G."/>
        </authorList>
    </citation>
    <scope>NUCLEOTIDE SEQUENCE</scope>
</reference>
<evidence type="ECO:0000313" key="2">
    <source>
        <dbReference type="Proteomes" id="UP001295423"/>
    </source>
</evidence>
<comment type="caution">
    <text evidence="1">The sequence shown here is derived from an EMBL/GenBank/DDBJ whole genome shotgun (WGS) entry which is preliminary data.</text>
</comment>
<organism evidence="1 2">
    <name type="scientific">Cylindrotheca closterium</name>
    <dbReference type="NCBI Taxonomy" id="2856"/>
    <lineage>
        <taxon>Eukaryota</taxon>
        <taxon>Sar</taxon>
        <taxon>Stramenopiles</taxon>
        <taxon>Ochrophyta</taxon>
        <taxon>Bacillariophyta</taxon>
        <taxon>Bacillariophyceae</taxon>
        <taxon>Bacillariophycidae</taxon>
        <taxon>Bacillariales</taxon>
        <taxon>Bacillariaceae</taxon>
        <taxon>Cylindrotheca</taxon>
    </lineage>
</organism>
<dbReference type="PANTHER" id="PTHR36971">
    <property type="entry name" value="UNNAMED PRODUCT"/>
    <property type="match status" value="1"/>
</dbReference>
<dbReference type="AlphaFoldDB" id="A0AAD2JIF7"/>
<proteinExistence type="predicted"/>
<gene>
    <name evidence="1" type="ORF">CYCCA115_LOCUS14511</name>
</gene>
<dbReference type="Proteomes" id="UP001295423">
    <property type="component" value="Unassembled WGS sequence"/>
</dbReference>
<evidence type="ECO:0008006" key="3">
    <source>
        <dbReference type="Google" id="ProtNLM"/>
    </source>
</evidence>
<evidence type="ECO:0000313" key="1">
    <source>
        <dbReference type="EMBL" id="CAJ1953913.1"/>
    </source>
</evidence>
<dbReference type="PANTHER" id="PTHR36971:SF1">
    <property type="entry name" value="METHYLTRANSFERASE DOMAIN-CONTAINING PROTEIN"/>
    <property type="match status" value="1"/>
</dbReference>
<name>A0AAD2JIF7_9STRA</name>
<dbReference type="EMBL" id="CAKOGP040001847">
    <property type="protein sequence ID" value="CAJ1953913.1"/>
    <property type="molecule type" value="Genomic_DNA"/>
</dbReference>